<dbReference type="InterPro" id="IPR036390">
    <property type="entry name" value="WH_DNA-bd_sf"/>
</dbReference>
<keyword evidence="11" id="KW-1185">Reference proteome</keyword>
<feature type="region of interest" description="Disordered" evidence="8">
    <location>
        <begin position="353"/>
        <end position="693"/>
    </location>
</feature>
<dbReference type="FunCoup" id="A0A3B5K6E2">
    <property type="interactions" value="994"/>
</dbReference>
<dbReference type="GO" id="GO:0043565">
    <property type="term" value="F:sequence-specific DNA binding"/>
    <property type="evidence" value="ECO:0007669"/>
    <property type="project" value="InterPro"/>
</dbReference>
<keyword evidence="3" id="KW-0805">Transcription regulation</keyword>
<feature type="compositionally biased region" description="Basic residues" evidence="8">
    <location>
        <begin position="383"/>
        <end position="416"/>
    </location>
</feature>
<dbReference type="GeneID" id="101063359"/>
<comment type="subcellular location">
    <subcellularLocation>
        <location evidence="1 7">Nucleus</location>
    </subcellularLocation>
</comment>
<dbReference type="GeneTree" id="ENSGT00940000157292"/>
<dbReference type="Ensembl" id="ENSTRUT00000057482.2">
    <property type="protein sequence ID" value="ENSTRUP00000051490.1"/>
    <property type="gene ID" value="ENSTRUG00000022541.2"/>
</dbReference>
<dbReference type="STRING" id="31033.ENSTRUP00000051490"/>
<dbReference type="InterPro" id="IPR046328">
    <property type="entry name" value="ETS_fam"/>
</dbReference>
<evidence type="ECO:0000259" key="9">
    <source>
        <dbReference type="PROSITE" id="PS50061"/>
    </source>
</evidence>
<evidence type="ECO:0000256" key="5">
    <source>
        <dbReference type="ARBA" id="ARBA00023163"/>
    </source>
</evidence>
<protein>
    <submittedName>
        <fullName evidence="10">ETS2 repressor factor</fullName>
    </submittedName>
</protein>
<feature type="compositionally biased region" description="Basic and acidic residues" evidence="8">
    <location>
        <begin position="636"/>
        <end position="666"/>
    </location>
</feature>
<dbReference type="Pfam" id="PF00178">
    <property type="entry name" value="Ets"/>
    <property type="match status" value="1"/>
</dbReference>
<evidence type="ECO:0000256" key="7">
    <source>
        <dbReference type="RuleBase" id="RU004019"/>
    </source>
</evidence>
<feature type="compositionally biased region" description="Low complexity" evidence="8">
    <location>
        <begin position="453"/>
        <end position="509"/>
    </location>
</feature>
<feature type="region of interest" description="Disordered" evidence="8">
    <location>
        <begin position="178"/>
        <end position="215"/>
    </location>
</feature>
<dbReference type="Gene3D" id="1.10.10.10">
    <property type="entry name" value="Winged helix-like DNA-binding domain superfamily/Winged helix DNA-binding domain"/>
    <property type="match status" value="1"/>
</dbReference>
<feature type="region of interest" description="Disordered" evidence="8">
    <location>
        <begin position="129"/>
        <end position="161"/>
    </location>
</feature>
<organism evidence="10 11">
    <name type="scientific">Takifugu rubripes</name>
    <name type="common">Japanese pufferfish</name>
    <name type="synonym">Fugu rubripes</name>
    <dbReference type="NCBI Taxonomy" id="31033"/>
    <lineage>
        <taxon>Eukaryota</taxon>
        <taxon>Metazoa</taxon>
        <taxon>Chordata</taxon>
        <taxon>Craniata</taxon>
        <taxon>Vertebrata</taxon>
        <taxon>Euteleostomi</taxon>
        <taxon>Actinopterygii</taxon>
        <taxon>Neopterygii</taxon>
        <taxon>Teleostei</taxon>
        <taxon>Neoteleostei</taxon>
        <taxon>Acanthomorphata</taxon>
        <taxon>Eupercaria</taxon>
        <taxon>Tetraodontiformes</taxon>
        <taxon>Tetradontoidea</taxon>
        <taxon>Tetraodontidae</taxon>
        <taxon>Takifugu</taxon>
    </lineage>
</organism>
<dbReference type="SMART" id="SM00413">
    <property type="entry name" value="ETS"/>
    <property type="match status" value="1"/>
</dbReference>
<dbReference type="InParanoid" id="A0A3B5K6E2"/>
<dbReference type="PANTHER" id="PTHR11849">
    <property type="entry name" value="ETS"/>
    <property type="match status" value="1"/>
</dbReference>
<evidence type="ECO:0000313" key="10">
    <source>
        <dbReference type="Ensembl" id="ENSTRUP00000051490.1"/>
    </source>
</evidence>
<dbReference type="GO" id="GO:0030154">
    <property type="term" value="P:cell differentiation"/>
    <property type="evidence" value="ECO:0007669"/>
    <property type="project" value="TreeGrafter"/>
</dbReference>
<feature type="compositionally biased region" description="Acidic residues" evidence="8">
    <location>
        <begin position="510"/>
        <end position="533"/>
    </location>
</feature>
<feature type="domain" description="ETS" evidence="9">
    <location>
        <begin position="27"/>
        <end position="107"/>
    </location>
</feature>
<evidence type="ECO:0000256" key="2">
    <source>
        <dbReference type="ARBA" id="ARBA00005562"/>
    </source>
</evidence>
<sequence>MKTPGDTGFAFPEWAYKPESSPGSRQIQLWHFILELLRKEEYHDVIAWQGDYGEFVIKDPDEVARLWGARKCKPQMNYDKLSRALRYYYNKRILHKTKGKRFTYKFNFNKLVLVNYPFIDMGSTGSSVPQSAPPVPTGAGTHFRFPPSTPSEVLSPNDDLRSPSGVFSSVARRMARGSVSDCSDGTSVNSEIEEGNAGANEERGERCVSGGGGPGGGGGAYRSIIHPRLSHESLFRMYGGPGNPAGHPGSCGPAGHRIHPEPLSPFPVSPLPGPGGAGLLAPPLSPALSMTPTSHLPYTPSPTLSPMIGSHFSFNPEDMKRYLQAHTQSVYNYGLSPRAFFQYPNIIIPQPHRPAADKAGLAGERGERAERAGAAVGSDRGERHHHPSLAHAAHHHPHPPHSAHPHPHSHPLHHPLHLGEEPPHMSPFKFKLQPPPPGRKQRDGQSQGKPRQSSMSSGSGSMSSTSGLGSSLSFGSDLSSASGSGLISASSSTQSLNSAGLPKIKVEPISDIESEEEVEVTDISEEDPDERDEEFQHFPHHHAKVPEYPHRFANGTAAANPDEDLDEDVFKAPAPPPPNLTPFYNSQQAPTGAHRGLLTFKSEPVEGDSTTPPPHTGSAAAPQTKCIPLKLRFKRRWSEDQRMEASMEESDDKKVRPEEERERERQSNGQMDVEDEDRAGGGDGDSPPLLAYEGSLAAPLRVSTELHRATAQLSLENKDC</sequence>
<evidence type="ECO:0000256" key="6">
    <source>
        <dbReference type="ARBA" id="ARBA00023242"/>
    </source>
</evidence>
<dbReference type="PROSITE" id="PS00345">
    <property type="entry name" value="ETS_DOMAIN_1"/>
    <property type="match status" value="1"/>
</dbReference>
<dbReference type="RefSeq" id="XP_011604267.1">
    <property type="nucleotide sequence ID" value="XM_011605965.2"/>
</dbReference>
<dbReference type="OrthoDB" id="8964711at2759"/>
<keyword evidence="4 7" id="KW-0238">DNA-binding</keyword>
<dbReference type="PANTHER" id="PTHR11849:SF313">
    <property type="entry name" value="ETS DOMAIN-CONTAINING PROTEIN"/>
    <property type="match status" value="1"/>
</dbReference>
<reference evidence="10" key="2">
    <citation type="submission" date="2025-08" db="UniProtKB">
        <authorList>
            <consortium name="Ensembl"/>
        </authorList>
    </citation>
    <scope>IDENTIFICATION</scope>
</reference>
<dbReference type="KEGG" id="tru:101063359"/>
<dbReference type="Proteomes" id="UP000005226">
    <property type="component" value="Chromosome 7"/>
</dbReference>
<comment type="similarity">
    <text evidence="2 7">Belongs to the ETS family.</text>
</comment>
<dbReference type="CTD" id="565909"/>
<dbReference type="InterPro" id="IPR036388">
    <property type="entry name" value="WH-like_DNA-bd_sf"/>
</dbReference>
<dbReference type="PROSITE" id="PS50061">
    <property type="entry name" value="ETS_DOMAIN_3"/>
    <property type="match status" value="1"/>
</dbReference>
<evidence type="ECO:0000256" key="8">
    <source>
        <dbReference type="SAM" id="MobiDB-lite"/>
    </source>
</evidence>
<proteinExistence type="inferred from homology"/>
<evidence type="ECO:0000256" key="1">
    <source>
        <dbReference type="ARBA" id="ARBA00004123"/>
    </source>
</evidence>
<dbReference type="OMA" id="RQSNGQM"/>
<name>A0A3B5K6E2_TAKRU</name>
<keyword evidence="6 7" id="KW-0539">Nucleus</keyword>
<evidence type="ECO:0000256" key="3">
    <source>
        <dbReference type="ARBA" id="ARBA00023015"/>
    </source>
</evidence>
<dbReference type="PROSITE" id="PS00346">
    <property type="entry name" value="ETS_DOMAIN_2"/>
    <property type="match status" value="1"/>
</dbReference>
<reference evidence="10" key="3">
    <citation type="submission" date="2025-09" db="UniProtKB">
        <authorList>
            <consortium name="Ensembl"/>
        </authorList>
    </citation>
    <scope>IDENTIFICATION</scope>
</reference>
<dbReference type="FunFam" id="1.10.10.10:FF:000059">
    <property type="entry name" value="ETS translocation variant 3"/>
    <property type="match status" value="1"/>
</dbReference>
<reference evidence="10 11" key="1">
    <citation type="journal article" date="2011" name="Genome Biol. Evol.">
        <title>Integration of the genetic map and genome assembly of fugu facilitates insights into distinct features of genome evolution in teleosts and mammals.</title>
        <authorList>
            <person name="Kai W."/>
            <person name="Kikuchi K."/>
            <person name="Tohari S."/>
            <person name="Chew A.K."/>
            <person name="Tay A."/>
            <person name="Fujiwara A."/>
            <person name="Hosoya S."/>
            <person name="Suetake H."/>
            <person name="Naruse K."/>
            <person name="Brenner S."/>
            <person name="Suzuki Y."/>
            <person name="Venkatesh B."/>
        </authorList>
    </citation>
    <scope>NUCLEOTIDE SEQUENCE [LARGE SCALE GENOMIC DNA]</scope>
</reference>
<dbReference type="GO" id="GO:0000981">
    <property type="term" value="F:DNA-binding transcription factor activity, RNA polymerase II-specific"/>
    <property type="evidence" value="ECO:0007669"/>
    <property type="project" value="TreeGrafter"/>
</dbReference>
<evidence type="ECO:0000313" key="11">
    <source>
        <dbReference type="Proteomes" id="UP000005226"/>
    </source>
</evidence>
<dbReference type="PRINTS" id="PR00454">
    <property type="entry name" value="ETSDOMAIN"/>
</dbReference>
<feature type="compositionally biased region" description="Polar residues" evidence="8">
    <location>
        <begin position="180"/>
        <end position="190"/>
    </location>
</feature>
<dbReference type="GO" id="GO:0005634">
    <property type="term" value="C:nucleus"/>
    <property type="evidence" value="ECO:0007669"/>
    <property type="project" value="UniProtKB-SubCell"/>
</dbReference>
<evidence type="ECO:0000256" key="4">
    <source>
        <dbReference type="ARBA" id="ARBA00023125"/>
    </source>
</evidence>
<keyword evidence="5" id="KW-0804">Transcription</keyword>
<dbReference type="InterPro" id="IPR000418">
    <property type="entry name" value="Ets_dom"/>
</dbReference>
<gene>
    <name evidence="10" type="primary">erfl3</name>
</gene>
<dbReference type="AlphaFoldDB" id="A0A3B5K6E2"/>
<dbReference type="SUPFAM" id="SSF46785">
    <property type="entry name" value="Winged helix' DNA-binding domain"/>
    <property type="match status" value="1"/>
</dbReference>
<accession>A0A3B5K6E2</accession>